<evidence type="ECO:0000313" key="15">
    <source>
        <dbReference type="EMBL" id="GEU55957.1"/>
    </source>
</evidence>
<evidence type="ECO:0000256" key="2">
    <source>
        <dbReference type="ARBA" id="ARBA00007737"/>
    </source>
</evidence>
<comment type="caution">
    <text evidence="15">The sequence shown here is derived from an EMBL/GenBank/DDBJ whole genome shotgun (WGS) entry which is preliminary data.</text>
</comment>
<keyword evidence="12" id="KW-0472">Membrane</keyword>
<dbReference type="PANTHER" id="PTHR31933:SF5">
    <property type="entry name" value="O-FUCOSYLTRANSFERASE 31"/>
    <property type="match status" value="1"/>
</dbReference>
<keyword evidence="6" id="KW-0804">Transcription</keyword>
<dbReference type="AlphaFoldDB" id="A0A6L2L513"/>
<dbReference type="SMART" id="SM00353">
    <property type="entry name" value="HLH"/>
    <property type="match status" value="1"/>
</dbReference>
<protein>
    <recommendedName>
        <fullName evidence="10">O-fucosyltransferase family protein</fullName>
    </recommendedName>
</protein>
<evidence type="ECO:0000256" key="6">
    <source>
        <dbReference type="ARBA" id="ARBA00023163"/>
    </source>
</evidence>
<feature type="region of interest" description="Disordered" evidence="11">
    <location>
        <begin position="49"/>
        <end position="93"/>
    </location>
</feature>
<evidence type="ECO:0000256" key="10">
    <source>
        <dbReference type="ARBA" id="ARBA00030350"/>
    </source>
</evidence>
<sequence length="1036" mass="115531">MLALPSTLFSSTYGWPSEDNIDPNHQQDCNDISIHVEANLYIPLPEFPSYDQSQHDCPPESCSSGGPINGNSIGDPQKVSKMRNHNASERERRKKVNDLYAYLRSLQPISADQKKKVSIPGTVSRALKYIPELRKEVETLMRKKEKFLSYSTSTTSTRQKNLRIERQSTKDAIINTNSSVVSSVSVLSDKEVVIQLIYSTEHMSKNNEIGFLSRVLEYLESEENVFVLLNSTTFKCPGEETFLNTLHLQVQDDNYKGLNALGYGARVFESKRGWGWEGCEREAKKSYALWKILLFWDLFHHYTPVTTSADNAPGEFSYANVTRKPSGKKLNIRTLFTPGGNKIDVAPTSNDDTTYPLAGCGHCKSLAPTYKSLAAAFKHEEDVVIANLDADNAKDLAEKYGVSRYPIIKFFTKTNKDGEDHKGRRDIDSFVTFVNKKCGTSRDTKGQLTSTAATKSSLSKGGDYAKNEIQRLERILSKSISPRLLQVIEILDILSSRGSPVWVTYYLYISGLLSILLIGKGGNRHPVDGSTAGGSGWHTLLLLTMLGTLENHPLILKKWHPNENLLKEDVSTIPVWVKLYGVPVTAFSEDGLSAIATKLGTPLMVDSYTSNMCMQSWGRSSYVRVMIELRANVELKDNIVVAMPNTTRKGHYKCNVRVEYEWKPPRCLSCKVFGYIHEECPKNTGARENKTMKKPSQTSRGVSKSVEPTIEVNSNTFDVLNSVDNDVEFDTNEGATNLVNNGATLSGSSFMIINNDEEFASDTPIGEKIDKLRLLDNDENPLVPTGIVESDSEVEVVFDGTANLIISTSGKDESDKGYSINSLLEQLRDSYPDNDDYDPYDDDMYENHDLSEHLQSICDDLDITDMAAHSTCDLGGGKTKKMALAKHRQAIWQGRVMNSWFTDEELRNQGSCPVTPEEIGLLLVALSFDNTTRLYLASHKVYGGEAGIAALRKLFPYMEDKKSLASSEERAHIKGKASLSAAVDYYVSMHNDIFISASPGIMHNTMVTIFGVVLIFILKCMSDYIEVTCSCNKTYY</sequence>
<keyword evidence="3" id="KW-0328">Glycosyltransferase</keyword>
<dbReference type="SUPFAM" id="SSF52833">
    <property type="entry name" value="Thioredoxin-like"/>
    <property type="match status" value="1"/>
</dbReference>
<keyword evidence="12" id="KW-0812">Transmembrane</keyword>
<evidence type="ECO:0000259" key="14">
    <source>
        <dbReference type="PROSITE" id="PS51352"/>
    </source>
</evidence>
<dbReference type="SUPFAM" id="SSF47459">
    <property type="entry name" value="HLH, helix-loop-helix DNA-binding domain"/>
    <property type="match status" value="1"/>
</dbReference>
<dbReference type="PANTHER" id="PTHR31933">
    <property type="entry name" value="O-FUCOSYLTRANSFERASE 2-RELATED"/>
    <property type="match status" value="1"/>
</dbReference>
<evidence type="ECO:0000256" key="7">
    <source>
        <dbReference type="ARBA" id="ARBA00023242"/>
    </source>
</evidence>
<keyword evidence="12" id="KW-1133">Transmembrane helix</keyword>
<dbReference type="InterPro" id="IPR011598">
    <property type="entry name" value="bHLH_dom"/>
</dbReference>
<dbReference type="EMBL" id="BKCJ010003580">
    <property type="protein sequence ID" value="GEU55957.1"/>
    <property type="molecule type" value="Genomic_DNA"/>
</dbReference>
<feature type="domain" description="BHLH" evidence="13">
    <location>
        <begin position="80"/>
        <end position="133"/>
    </location>
</feature>
<evidence type="ECO:0000256" key="3">
    <source>
        <dbReference type="ARBA" id="ARBA00022676"/>
    </source>
</evidence>
<evidence type="ECO:0000256" key="9">
    <source>
        <dbReference type="ARBA" id="ARBA00023277"/>
    </source>
</evidence>
<keyword evidence="5" id="KW-0805">Transcription regulation</keyword>
<dbReference type="GO" id="GO:0016757">
    <property type="term" value="F:glycosyltransferase activity"/>
    <property type="evidence" value="ECO:0007669"/>
    <property type="project" value="UniProtKB-KW"/>
</dbReference>
<organism evidence="15">
    <name type="scientific">Tanacetum cinerariifolium</name>
    <name type="common">Dalmatian daisy</name>
    <name type="synonym">Chrysanthemum cinerariifolium</name>
    <dbReference type="NCBI Taxonomy" id="118510"/>
    <lineage>
        <taxon>Eukaryota</taxon>
        <taxon>Viridiplantae</taxon>
        <taxon>Streptophyta</taxon>
        <taxon>Embryophyta</taxon>
        <taxon>Tracheophyta</taxon>
        <taxon>Spermatophyta</taxon>
        <taxon>Magnoliopsida</taxon>
        <taxon>eudicotyledons</taxon>
        <taxon>Gunneridae</taxon>
        <taxon>Pentapetalae</taxon>
        <taxon>asterids</taxon>
        <taxon>campanulids</taxon>
        <taxon>Asterales</taxon>
        <taxon>Asteraceae</taxon>
        <taxon>Asteroideae</taxon>
        <taxon>Anthemideae</taxon>
        <taxon>Anthemidinae</taxon>
        <taxon>Tanacetum</taxon>
    </lineage>
</organism>
<keyword evidence="4" id="KW-0808">Transferase</keyword>
<dbReference type="InterPro" id="IPR013766">
    <property type="entry name" value="Thioredoxin_domain"/>
</dbReference>
<reference evidence="15" key="1">
    <citation type="journal article" date="2019" name="Sci. Rep.">
        <title>Draft genome of Tanacetum cinerariifolium, the natural source of mosquito coil.</title>
        <authorList>
            <person name="Yamashiro T."/>
            <person name="Shiraishi A."/>
            <person name="Satake H."/>
            <person name="Nakayama K."/>
        </authorList>
    </citation>
    <scope>NUCLEOTIDE SEQUENCE</scope>
</reference>
<evidence type="ECO:0000256" key="12">
    <source>
        <dbReference type="SAM" id="Phobius"/>
    </source>
</evidence>
<evidence type="ECO:0000256" key="8">
    <source>
        <dbReference type="ARBA" id="ARBA00023253"/>
    </source>
</evidence>
<dbReference type="PROSITE" id="PS51352">
    <property type="entry name" value="THIOREDOXIN_2"/>
    <property type="match status" value="1"/>
</dbReference>
<keyword evidence="9" id="KW-0119">Carbohydrate metabolism</keyword>
<keyword evidence="7" id="KW-0539">Nucleus</keyword>
<feature type="domain" description="Thioredoxin" evidence="14">
    <location>
        <begin position="324"/>
        <end position="439"/>
    </location>
</feature>
<dbReference type="InterPro" id="IPR052272">
    <property type="entry name" value="GT106_glycosyltransferase"/>
</dbReference>
<feature type="transmembrane region" description="Helical" evidence="12">
    <location>
        <begin position="1001"/>
        <end position="1018"/>
    </location>
</feature>
<dbReference type="Gene3D" id="3.40.30.10">
    <property type="entry name" value="Glutaredoxin"/>
    <property type="match status" value="1"/>
</dbReference>
<gene>
    <name evidence="15" type="ORF">Tci_027935</name>
</gene>
<dbReference type="Pfam" id="PF00010">
    <property type="entry name" value="HLH"/>
    <property type="match status" value="1"/>
</dbReference>
<dbReference type="InterPro" id="IPR019378">
    <property type="entry name" value="GDP-Fuc_O-FucTrfase"/>
</dbReference>
<dbReference type="GO" id="GO:0005634">
    <property type="term" value="C:nucleus"/>
    <property type="evidence" value="ECO:0007669"/>
    <property type="project" value="UniProtKB-SubCell"/>
</dbReference>
<name>A0A6L2L513_TANCI</name>
<dbReference type="GO" id="GO:0006004">
    <property type="term" value="P:fucose metabolic process"/>
    <property type="evidence" value="ECO:0007669"/>
    <property type="project" value="UniProtKB-KW"/>
</dbReference>
<dbReference type="InterPro" id="IPR036638">
    <property type="entry name" value="HLH_DNA-bd_sf"/>
</dbReference>
<evidence type="ECO:0000256" key="11">
    <source>
        <dbReference type="SAM" id="MobiDB-lite"/>
    </source>
</evidence>
<dbReference type="Pfam" id="PF10250">
    <property type="entry name" value="O-FucT"/>
    <property type="match status" value="1"/>
</dbReference>
<dbReference type="GO" id="GO:0046983">
    <property type="term" value="F:protein dimerization activity"/>
    <property type="evidence" value="ECO:0007669"/>
    <property type="project" value="InterPro"/>
</dbReference>
<dbReference type="Pfam" id="PF00085">
    <property type="entry name" value="Thioredoxin"/>
    <property type="match status" value="1"/>
</dbReference>
<accession>A0A6L2L513</accession>
<feature type="region of interest" description="Disordered" evidence="11">
    <location>
        <begin position="686"/>
        <end position="706"/>
    </location>
</feature>
<proteinExistence type="inferred from homology"/>
<evidence type="ECO:0000259" key="13">
    <source>
        <dbReference type="PROSITE" id="PS50888"/>
    </source>
</evidence>
<dbReference type="InterPro" id="IPR036249">
    <property type="entry name" value="Thioredoxin-like_sf"/>
</dbReference>
<evidence type="ECO:0000256" key="4">
    <source>
        <dbReference type="ARBA" id="ARBA00022679"/>
    </source>
</evidence>
<keyword evidence="8" id="KW-0294">Fucose metabolism</keyword>
<dbReference type="PROSITE" id="PS50888">
    <property type="entry name" value="BHLH"/>
    <property type="match status" value="1"/>
</dbReference>
<comment type="subcellular location">
    <subcellularLocation>
        <location evidence="1">Nucleus</location>
    </subcellularLocation>
</comment>
<evidence type="ECO:0000256" key="5">
    <source>
        <dbReference type="ARBA" id="ARBA00023015"/>
    </source>
</evidence>
<dbReference type="Gene3D" id="4.10.280.10">
    <property type="entry name" value="Helix-loop-helix DNA-binding domain"/>
    <property type="match status" value="1"/>
</dbReference>
<evidence type="ECO:0000256" key="1">
    <source>
        <dbReference type="ARBA" id="ARBA00004123"/>
    </source>
</evidence>
<comment type="similarity">
    <text evidence="2">Belongs to the glycosyltransferase GT106 family.</text>
</comment>
<feature type="compositionally biased region" description="Low complexity" evidence="11">
    <location>
        <begin position="61"/>
        <end position="74"/>
    </location>
</feature>